<proteinExistence type="predicted"/>
<organism evidence="1">
    <name type="scientific">Hexamita inflata</name>
    <dbReference type="NCBI Taxonomy" id="28002"/>
    <lineage>
        <taxon>Eukaryota</taxon>
        <taxon>Metamonada</taxon>
        <taxon>Diplomonadida</taxon>
        <taxon>Hexamitidae</taxon>
        <taxon>Hexamitinae</taxon>
        <taxon>Hexamita</taxon>
    </lineage>
</organism>
<dbReference type="Proteomes" id="UP001642409">
    <property type="component" value="Unassembled WGS sequence"/>
</dbReference>
<dbReference type="EMBL" id="CAXDID020000021">
    <property type="protein sequence ID" value="CAL5987816.1"/>
    <property type="molecule type" value="Genomic_DNA"/>
</dbReference>
<protein>
    <submittedName>
        <fullName evidence="2">Hypothetical_protein</fullName>
    </submittedName>
</protein>
<sequence length="123" mass="14070">MQIAQNQTFDVQLSISTIKSSVQYFSDILFIRSYTNSITRHPSVVWSSRSISSMVTPTVFQINSLKYYNVCFSSSLNPQDIKSQLIQCNDSYAQIQCPVINTIVFWILLYCFVSDQYPEVEGA</sequence>
<dbReference type="EMBL" id="CAXDID020001152">
    <property type="protein sequence ID" value="CAL6117021.1"/>
    <property type="molecule type" value="Genomic_DNA"/>
</dbReference>
<evidence type="ECO:0000313" key="2">
    <source>
        <dbReference type="EMBL" id="CAL5987812.1"/>
    </source>
</evidence>
<evidence type="ECO:0000313" key="3">
    <source>
        <dbReference type="EMBL" id="CAL5987816.1"/>
    </source>
</evidence>
<reference evidence="2 5" key="2">
    <citation type="submission" date="2024-07" db="EMBL/GenBank/DDBJ databases">
        <authorList>
            <person name="Akdeniz Z."/>
        </authorList>
    </citation>
    <scope>NUCLEOTIDE SEQUENCE [LARGE SCALE GENOMIC DNA]</scope>
</reference>
<dbReference type="EMBL" id="CAXDID020000021">
    <property type="protein sequence ID" value="CAL5987812.1"/>
    <property type="molecule type" value="Genomic_DNA"/>
</dbReference>
<dbReference type="EMBL" id="CATOUU010000229">
    <property type="protein sequence ID" value="CAI9921696.1"/>
    <property type="molecule type" value="Genomic_DNA"/>
</dbReference>
<gene>
    <name evidence="2" type="ORF">HINF_LOCUS10079</name>
    <name evidence="3" type="ORF">HINF_LOCUS10081</name>
    <name evidence="4" type="ORF">HINF_LOCUS79285</name>
    <name evidence="1" type="ORF">HINF_LOCUS9341</name>
</gene>
<dbReference type="AlphaFoldDB" id="A0AA86NMH6"/>
<keyword evidence="5" id="KW-1185">Reference proteome</keyword>
<reference evidence="1" key="1">
    <citation type="submission" date="2023-06" db="EMBL/GenBank/DDBJ databases">
        <authorList>
            <person name="Kurt Z."/>
        </authorList>
    </citation>
    <scope>NUCLEOTIDE SEQUENCE</scope>
</reference>
<evidence type="ECO:0000313" key="1">
    <source>
        <dbReference type="EMBL" id="CAI9921696.1"/>
    </source>
</evidence>
<comment type="caution">
    <text evidence="1">The sequence shown here is derived from an EMBL/GenBank/DDBJ whole genome shotgun (WGS) entry which is preliminary data.</text>
</comment>
<name>A0AA86NMH6_9EUKA</name>
<evidence type="ECO:0000313" key="4">
    <source>
        <dbReference type="EMBL" id="CAL6117021.1"/>
    </source>
</evidence>
<evidence type="ECO:0000313" key="5">
    <source>
        <dbReference type="Proteomes" id="UP001642409"/>
    </source>
</evidence>
<accession>A0AA86NMH6</accession>